<reference evidence="1" key="1">
    <citation type="submission" date="2016-10" db="EMBL/GenBank/DDBJ databases">
        <title>Sequence of Gallionella enrichment culture.</title>
        <authorList>
            <person name="Poehlein A."/>
            <person name="Muehling M."/>
            <person name="Daniel R."/>
        </authorList>
    </citation>
    <scope>NUCLEOTIDE SEQUENCE</scope>
</reference>
<gene>
    <name evidence="1" type="ORF">GALL_471390</name>
</gene>
<dbReference type="InterPro" id="IPR034756">
    <property type="entry name" value="T2SSM_b"/>
</dbReference>
<dbReference type="AlphaFoldDB" id="A0A1J5Q5N9"/>
<name>A0A1J5Q5N9_9ZZZZ</name>
<protein>
    <submittedName>
        <fullName evidence="1">General secretion pathway protein M</fullName>
    </submittedName>
</protein>
<proteinExistence type="predicted"/>
<comment type="caution">
    <text evidence="1">The sequence shown here is derived from an EMBL/GenBank/DDBJ whole genome shotgun (WGS) entry which is preliminary data.</text>
</comment>
<sequence>MNIKLSPMSPGQSRAAAVLLLLLCVAAVLALVAVPAIQLHRHYDEAIGSRVDRLTREHRIISMAPKLEQQLRDLSKLDPLQYYLRNANPVLAAAEIQEVAKRQVDAQGCKLLSMGILPPKDESDVSKVGVNIQLTCRLDSLEKVLYDLETAKPYLFIDNLSIRSNAYMPANGSPVLQDLQVQFDLSGYVMRKAS</sequence>
<organism evidence="1">
    <name type="scientific">mine drainage metagenome</name>
    <dbReference type="NCBI Taxonomy" id="410659"/>
    <lineage>
        <taxon>unclassified sequences</taxon>
        <taxon>metagenomes</taxon>
        <taxon>ecological metagenomes</taxon>
    </lineage>
</organism>
<dbReference type="EMBL" id="MLJW01003816">
    <property type="protein sequence ID" value="OIQ71245.1"/>
    <property type="molecule type" value="Genomic_DNA"/>
</dbReference>
<accession>A0A1J5Q5N9</accession>
<dbReference type="NCBIfam" id="NF040576">
    <property type="entry name" value="T2SS_GspM_XpsM"/>
    <property type="match status" value="1"/>
</dbReference>
<evidence type="ECO:0000313" key="1">
    <source>
        <dbReference type="EMBL" id="OIQ71245.1"/>
    </source>
</evidence>
<dbReference type="Pfam" id="PF10741">
    <property type="entry name" value="T2SSM_b"/>
    <property type="match status" value="1"/>
</dbReference>